<feature type="transmembrane region" description="Helical" evidence="11">
    <location>
        <begin position="21"/>
        <end position="43"/>
    </location>
</feature>
<dbReference type="OrthoDB" id="9807026at2"/>
<keyword evidence="15" id="KW-1185">Reference proteome</keyword>
<comment type="subcellular location">
    <subcellularLocation>
        <location evidence="1 9">Bacterial flagellum basal body</location>
    </subcellularLocation>
    <subcellularLocation>
        <location evidence="2">Cell membrane</location>
        <topology evidence="2">Multi-pass membrane protein</topology>
    </subcellularLocation>
</comment>
<keyword evidence="14" id="KW-0282">Flagellum</keyword>
<organism evidence="14 15">
    <name type="scientific">Bosea caraganae</name>
    <dbReference type="NCBI Taxonomy" id="2763117"/>
    <lineage>
        <taxon>Bacteria</taxon>
        <taxon>Pseudomonadati</taxon>
        <taxon>Pseudomonadota</taxon>
        <taxon>Alphaproteobacteria</taxon>
        <taxon>Hyphomicrobiales</taxon>
        <taxon>Boseaceae</taxon>
        <taxon>Bosea</taxon>
    </lineage>
</organism>
<keyword evidence="14" id="KW-0966">Cell projection</keyword>
<dbReference type="GO" id="GO:0009431">
    <property type="term" value="C:bacterial-type flagellum basal body, MS ring"/>
    <property type="evidence" value="ECO:0007669"/>
    <property type="project" value="InterPro"/>
</dbReference>
<feature type="transmembrane region" description="Helical" evidence="11">
    <location>
        <begin position="439"/>
        <end position="457"/>
    </location>
</feature>
<feature type="compositionally biased region" description="Polar residues" evidence="10">
    <location>
        <begin position="296"/>
        <end position="310"/>
    </location>
</feature>
<dbReference type="InterPro" id="IPR013556">
    <property type="entry name" value="Flag_M-ring_C"/>
</dbReference>
<evidence type="ECO:0000313" key="14">
    <source>
        <dbReference type="EMBL" id="RDJ29894.1"/>
    </source>
</evidence>
<evidence type="ECO:0000256" key="2">
    <source>
        <dbReference type="ARBA" id="ARBA00004651"/>
    </source>
</evidence>
<evidence type="ECO:0000256" key="8">
    <source>
        <dbReference type="ARBA" id="ARBA00023143"/>
    </source>
</evidence>
<dbReference type="PANTHER" id="PTHR30046:SF0">
    <property type="entry name" value="FLAGELLAR M-RING PROTEIN"/>
    <property type="match status" value="1"/>
</dbReference>
<gene>
    <name evidence="14" type="primary">fliF</name>
    <name evidence="14" type="ORF">DWE98_02440</name>
</gene>
<evidence type="ECO:0000256" key="7">
    <source>
        <dbReference type="ARBA" id="ARBA00023136"/>
    </source>
</evidence>
<keyword evidence="5 11" id="KW-0812">Transmembrane</keyword>
<dbReference type="Gene3D" id="3.30.70.1530">
    <property type="entry name" value="Hypothetical protein rpa1041"/>
    <property type="match status" value="1"/>
</dbReference>
<dbReference type="Proteomes" id="UP000255207">
    <property type="component" value="Unassembled WGS sequence"/>
</dbReference>
<dbReference type="GO" id="GO:0071973">
    <property type="term" value="P:bacterial-type flagellum-dependent cell motility"/>
    <property type="evidence" value="ECO:0007669"/>
    <property type="project" value="InterPro"/>
</dbReference>
<feature type="domain" description="Flagellar M-ring N-terminal" evidence="12">
    <location>
        <begin position="44"/>
        <end position="217"/>
    </location>
</feature>
<dbReference type="PIRSF" id="PIRSF004862">
    <property type="entry name" value="FliF"/>
    <property type="match status" value="1"/>
</dbReference>
<dbReference type="Pfam" id="PF01514">
    <property type="entry name" value="YscJ_FliF"/>
    <property type="match status" value="1"/>
</dbReference>
<feature type="region of interest" description="Disordered" evidence="10">
    <location>
        <begin position="294"/>
        <end position="335"/>
    </location>
</feature>
<feature type="compositionally biased region" description="Basic and acidic residues" evidence="10">
    <location>
        <begin position="325"/>
        <end position="335"/>
    </location>
</feature>
<evidence type="ECO:0000256" key="1">
    <source>
        <dbReference type="ARBA" id="ARBA00004117"/>
    </source>
</evidence>
<dbReference type="GO" id="GO:0003774">
    <property type="term" value="F:cytoskeletal motor activity"/>
    <property type="evidence" value="ECO:0007669"/>
    <property type="project" value="InterPro"/>
</dbReference>
<comment type="function">
    <text evidence="9">The M ring may be actively involved in energy transduction.</text>
</comment>
<evidence type="ECO:0000256" key="6">
    <source>
        <dbReference type="ARBA" id="ARBA00022989"/>
    </source>
</evidence>
<feature type="domain" description="Flagellar M-ring C-terminal" evidence="13">
    <location>
        <begin position="249"/>
        <end position="413"/>
    </location>
</feature>
<protein>
    <recommendedName>
        <fullName evidence="9">Flagellar M-ring protein</fullName>
    </recommendedName>
</protein>
<evidence type="ECO:0000256" key="4">
    <source>
        <dbReference type="ARBA" id="ARBA00022475"/>
    </source>
</evidence>
<evidence type="ECO:0000259" key="12">
    <source>
        <dbReference type="Pfam" id="PF01514"/>
    </source>
</evidence>
<dbReference type="Gene3D" id="3.30.300.30">
    <property type="match status" value="1"/>
</dbReference>
<evidence type="ECO:0000256" key="3">
    <source>
        <dbReference type="ARBA" id="ARBA00007971"/>
    </source>
</evidence>
<keyword evidence="4" id="KW-1003">Cell membrane</keyword>
<reference evidence="15" key="1">
    <citation type="submission" date="2018-07" db="EMBL/GenBank/DDBJ databases">
        <authorList>
            <person name="Safronova V.I."/>
            <person name="Chirak E.R."/>
            <person name="Sazanova A.L."/>
        </authorList>
    </citation>
    <scope>NUCLEOTIDE SEQUENCE [LARGE SCALE GENOMIC DNA]</scope>
    <source>
        <strain evidence="15">RCAM04685</strain>
    </source>
</reference>
<keyword evidence="14" id="KW-0969">Cilium</keyword>
<keyword evidence="6 11" id="KW-1133">Transmembrane helix</keyword>
<dbReference type="EMBL" id="QQTP01000001">
    <property type="protein sequence ID" value="RDJ29894.1"/>
    <property type="molecule type" value="Genomic_DNA"/>
</dbReference>
<dbReference type="InterPro" id="IPR045851">
    <property type="entry name" value="AMP-bd_C_sf"/>
</dbReference>
<dbReference type="PANTHER" id="PTHR30046">
    <property type="entry name" value="FLAGELLAR M-RING PROTEIN"/>
    <property type="match status" value="1"/>
</dbReference>
<dbReference type="RefSeq" id="WP_114828007.1">
    <property type="nucleotide sequence ID" value="NZ_QQTO01000019.1"/>
</dbReference>
<proteinExistence type="inferred from homology"/>
<dbReference type="InterPro" id="IPR043427">
    <property type="entry name" value="YscJ/FliF"/>
</dbReference>
<keyword evidence="8 9" id="KW-0975">Bacterial flagellum</keyword>
<dbReference type="NCBIfam" id="TIGR00206">
    <property type="entry name" value="fliF"/>
    <property type="match status" value="1"/>
</dbReference>
<dbReference type="Pfam" id="PF08345">
    <property type="entry name" value="YscJ_FliF_C"/>
    <property type="match status" value="1"/>
</dbReference>
<dbReference type="PRINTS" id="PR01009">
    <property type="entry name" value="FLGMRINGFLIF"/>
</dbReference>
<comment type="caution">
    <text evidence="14">The sequence shown here is derived from an EMBL/GenBank/DDBJ whole genome shotgun (WGS) entry which is preliminary data.</text>
</comment>
<accession>A0A370LD42</accession>
<evidence type="ECO:0000256" key="9">
    <source>
        <dbReference type="PIRNR" id="PIRNR004862"/>
    </source>
</evidence>
<evidence type="ECO:0000256" key="11">
    <source>
        <dbReference type="SAM" id="Phobius"/>
    </source>
</evidence>
<dbReference type="GO" id="GO:0005886">
    <property type="term" value="C:plasma membrane"/>
    <property type="evidence" value="ECO:0007669"/>
    <property type="project" value="UniProtKB-SubCell"/>
</dbReference>
<name>A0A370LD42_9HYPH</name>
<dbReference type="InterPro" id="IPR000067">
    <property type="entry name" value="FlgMring_FliF"/>
</dbReference>
<sequence length="541" mass="58243">MPGRQYAEEIWLNLQQLGYKRLAALAGIGLFVLATIGVSAYYLSRPEMSVLYGGLQREDVNRIGAALQESGIRFDVNAEGTQVLVKPAQAPQARMLLAEKGLPRSSSGGYELFDKMGSLGLTSFMQEITRVRAMEGELARTIQLMRGVKAASVHLVLADKGSFRRDQQPASASVVVRTETSGAGSIAQAIRQLVASAVPGLTAEKVTVLNTDGTLLASGGDLSQGSSAKLAGLQQNVNREIQDNVRKALTPYLGLENFEISVATDLNTDRKETNETIFNPDSKVERSVRVVKENDVSQNSATQEPTTVEQNLPERAVRADGGQKSSDEKQRREELTNYEISSRKVQTISDGYAVAKMSIAVLINRPRLIASLGPEPSQEAIDRRLEDVKQVVSSAAGFSEGRGDNIKVLAVDFLQGSRSLEPEPPIGIGETLMRQSGTLINAVTILVLAMLIIWFGLRPAVNAILKRPGAEAAAITATETPALSASLQPQLAEPGPATNLIEDLTLAAQRSPARKLEQLVDFNEAQAAAILKRWIHEGEAA</sequence>
<evidence type="ECO:0000256" key="10">
    <source>
        <dbReference type="SAM" id="MobiDB-lite"/>
    </source>
</evidence>
<keyword evidence="7 11" id="KW-0472">Membrane</keyword>
<comment type="similarity">
    <text evidence="3 9">Belongs to the FliF family.</text>
</comment>
<evidence type="ECO:0000313" key="15">
    <source>
        <dbReference type="Proteomes" id="UP000255207"/>
    </source>
</evidence>
<dbReference type="InterPro" id="IPR006182">
    <property type="entry name" value="FliF_N_dom"/>
</dbReference>
<evidence type="ECO:0000259" key="13">
    <source>
        <dbReference type="Pfam" id="PF08345"/>
    </source>
</evidence>
<dbReference type="AlphaFoldDB" id="A0A370LD42"/>
<evidence type="ECO:0000256" key="5">
    <source>
        <dbReference type="ARBA" id="ARBA00022692"/>
    </source>
</evidence>